<feature type="region of interest" description="Disordered" evidence="9">
    <location>
        <begin position="1"/>
        <end position="56"/>
    </location>
</feature>
<evidence type="ECO:0000259" key="10">
    <source>
        <dbReference type="Pfam" id="PF00498"/>
    </source>
</evidence>
<evidence type="ECO:0000256" key="2">
    <source>
        <dbReference type="ARBA" id="ARBA00022490"/>
    </source>
</evidence>
<feature type="region of interest" description="Disordered" evidence="9">
    <location>
        <begin position="511"/>
        <end position="538"/>
    </location>
</feature>
<dbReference type="Proteomes" id="UP001345963">
    <property type="component" value="Unassembled WGS sequence"/>
</dbReference>
<dbReference type="Pfam" id="PF00498">
    <property type="entry name" value="FHA"/>
    <property type="match status" value="1"/>
</dbReference>
<reference evidence="12 13" key="1">
    <citation type="submission" date="2021-07" db="EMBL/GenBank/DDBJ databases">
        <authorList>
            <person name="Palmer J.M."/>
        </authorList>
    </citation>
    <scope>NUCLEOTIDE SEQUENCE [LARGE SCALE GENOMIC DNA]</scope>
    <source>
        <strain evidence="12 13">AT_MEX2019</strain>
        <tissue evidence="12">Muscle</tissue>
    </source>
</reference>
<evidence type="ECO:0000259" key="11">
    <source>
        <dbReference type="Pfam" id="PF16183"/>
    </source>
</evidence>
<dbReference type="Pfam" id="PF16183">
    <property type="entry name" value="Kinesin_assoc"/>
    <property type="match status" value="1"/>
</dbReference>
<feature type="domain" description="FHA" evidence="10">
    <location>
        <begin position="161"/>
        <end position="227"/>
    </location>
</feature>
<feature type="compositionally biased region" description="Polar residues" evidence="9">
    <location>
        <begin position="724"/>
        <end position="734"/>
    </location>
</feature>
<protein>
    <recommendedName>
        <fullName evidence="14">Kinesin-like protein KIF1C</fullName>
    </recommendedName>
</protein>
<feature type="compositionally biased region" description="Pro residues" evidence="9">
    <location>
        <begin position="660"/>
        <end position="681"/>
    </location>
</feature>
<dbReference type="PANTHER" id="PTHR47117">
    <property type="entry name" value="STAR-RELATED LIPID TRANSFER PROTEIN 9"/>
    <property type="match status" value="1"/>
</dbReference>
<dbReference type="InterPro" id="IPR000253">
    <property type="entry name" value="FHA_dom"/>
</dbReference>
<dbReference type="Gene3D" id="2.60.200.20">
    <property type="match status" value="1"/>
</dbReference>
<keyword evidence="4" id="KW-0547">Nucleotide-binding</keyword>
<organism evidence="12 13">
    <name type="scientific">Ataeniobius toweri</name>
    <dbReference type="NCBI Taxonomy" id="208326"/>
    <lineage>
        <taxon>Eukaryota</taxon>
        <taxon>Metazoa</taxon>
        <taxon>Chordata</taxon>
        <taxon>Craniata</taxon>
        <taxon>Vertebrata</taxon>
        <taxon>Euteleostomi</taxon>
        <taxon>Actinopterygii</taxon>
        <taxon>Neopterygii</taxon>
        <taxon>Teleostei</taxon>
        <taxon>Neoteleostei</taxon>
        <taxon>Acanthomorphata</taxon>
        <taxon>Ovalentaria</taxon>
        <taxon>Atherinomorphae</taxon>
        <taxon>Cyprinodontiformes</taxon>
        <taxon>Goodeidae</taxon>
        <taxon>Ataeniobius</taxon>
    </lineage>
</organism>
<dbReference type="InterPro" id="IPR008984">
    <property type="entry name" value="SMAD_FHA_dom_sf"/>
</dbReference>
<dbReference type="InterPro" id="IPR032405">
    <property type="entry name" value="Kinesin_assoc"/>
</dbReference>
<evidence type="ECO:0000256" key="7">
    <source>
        <dbReference type="ARBA" id="ARBA00023212"/>
    </source>
</evidence>
<name>A0ABU7AU75_9TELE</name>
<keyword evidence="7" id="KW-0206">Cytoskeleton</keyword>
<dbReference type="PANTHER" id="PTHR47117:SF9">
    <property type="entry name" value="KINESIN-LIKE PROTEIN KIF1C ISOFORM X1"/>
    <property type="match status" value="1"/>
</dbReference>
<feature type="region of interest" description="Disordered" evidence="9">
    <location>
        <begin position="443"/>
        <end position="465"/>
    </location>
</feature>
<dbReference type="SUPFAM" id="SSF49879">
    <property type="entry name" value="SMAD/FHA domain"/>
    <property type="match status" value="1"/>
</dbReference>
<feature type="domain" description="Kinesin-associated" evidence="11">
    <location>
        <begin position="53"/>
        <end position="159"/>
    </location>
</feature>
<dbReference type="Gene3D" id="6.10.250.2520">
    <property type="match status" value="1"/>
</dbReference>
<feature type="coiled-coil region" evidence="8">
    <location>
        <begin position="475"/>
        <end position="502"/>
    </location>
</feature>
<evidence type="ECO:0000256" key="8">
    <source>
        <dbReference type="SAM" id="Coils"/>
    </source>
</evidence>
<comment type="subcellular location">
    <subcellularLocation>
        <location evidence="1">Cytoplasm</location>
        <location evidence="1">Cytoskeleton</location>
    </subcellularLocation>
</comment>
<gene>
    <name evidence="12" type="ORF">ATANTOWER_021628</name>
</gene>
<feature type="compositionally biased region" description="Gly residues" evidence="9">
    <location>
        <begin position="754"/>
        <end position="772"/>
    </location>
</feature>
<comment type="caution">
    <text evidence="12">The sequence shown here is derived from an EMBL/GenBank/DDBJ whole genome shotgun (WGS) entry which is preliminary data.</text>
</comment>
<keyword evidence="8" id="KW-0175">Coiled coil</keyword>
<feature type="compositionally biased region" description="Low complexity" evidence="9">
    <location>
        <begin position="694"/>
        <end position="716"/>
    </location>
</feature>
<evidence type="ECO:0008006" key="14">
    <source>
        <dbReference type="Google" id="ProtNLM"/>
    </source>
</evidence>
<keyword evidence="2" id="KW-0963">Cytoplasm</keyword>
<keyword evidence="3" id="KW-0493">Microtubule</keyword>
<feature type="region of interest" description="Disordered" evidence="9">
    <location>
        <begin position="636"/>
        <end position="777"/>
    </location>
</feature>
<evidence type="ECO:0000313" key="13">
    <source>
        <dbReference type="Proteomes" id="UP001345963"/>
    </source>
</evidence>
<evidence type="ECO:0000256" key="4">
    <source>
        <dbReference type="ARBA" id="ARBA00022741"/>
    </source>
</evidence>
<keyword evidence="6" id="KW-0505">Motor protein</keyword>
<feature type="region of interest" description="Disordered" evidence="9">
    <location>
        <begin position="575"/>
        <end position="598"/>
    </location>
</feature>
<feature type="coiled-coil region" evidence="8">
    <location>
        <begin position="275"/>
        <end position="302"/>
    </location>
</feature>
<evidence type="ECO:0000256" key="6">
    <source>
        <dbReference type="ARBA" id="ARBA00023175"/>
    </source>
</evidence>
<evidence type="ECO:0000256" key="5">
    <source>
        <dbReference type="ARBA" id="ARBA00022840"/>
    </source>
</evidence>
<keyword evidence="13" id="KW-1185">Reference proteome</keyword>
<keyword evidence="5" id="KW-0067">ATP-binding</keyword>
<proteinExistence type="predicted"/>
<evidence type="ECO:0000313" key="12">
    <source>
        <dbReference type="EMBL" id="MED6241608.1"/>
    </source>
</evidence>
<accession>A0ABU7AU75</accession>
<evidence type="ECO:0000256" key="1">
    <source>
        <dbReference type="ARBA" id="ARBA00004245"/>
    </source>
</evidence>
<dbReference type="EMBL" id="JAHUTI010029969">
    <property type="protein sequence ID" value="MED6241608.1"/>
    <property type="molecule type" value="Genomic_DNA"/>
</dbReference>
<evidence type="ECO:0000256" key="9">
    <source>
        <dbReference type="SAM" id="MobiDB-lite"/>
    </source>
</evidence>
<evidence type="ECO:0000256" key="3">
    <source>
        <dbReference type="ARBA" id="ARBA00022701"/>
    </source>
</evidence>
<sequence>MVREEPNTSDESSGPMVRRVGPSRPSVKHEPRVNDVCFPEAEAAPAGDTPAEPDHLIQNGEDAEEAVATETISKEEAAERLMETEKIIAELNETWEEKLRKTESIRLERESLLAEMGVSIKEDGGTLGVFSPKGTPHLVNLNEDPLMSECLLYYIKEGVTRVGQQDVDVKLSGQFIKEIHCVFVSETNEQGEVEVTLEPLVGAETYVNGKQITEAVILKQGNRIVMGKNHVFRFNHPEQARLERERSATAEQQEEPEDWNYAQKELLEKQGIDIKLEMEKRLQDVETQYRKEKEEADLLLEQHRLYADSDSGDDSDKRSCEESWRLISSLREKLPANKVQTIVKRCGLPSSGKRREPLRVYQIPQRRRISKDPKRVTMEDLRMQAVKEICYEVALGDFRHSRQEIEALSIVKMKELCRMYAKKDSNEKESWKAVAQDVCDTVGIGEERSPPTEEGGGETSEGGQKGKVYDLKAHIDKLTDILEEVKLQNNMKDEEIKALRDRMIKMESIIPVQDDDMNGEGGESPQREGGGGLDDNNDLPEVRVQRLMEEDPAFRRGRLRWLKQEQQRIQNLQKQNITKKLRGQNQSQGPSTPIVPVHLPGTGRFIPPQECKLKFPFKSNPAHRLSWGPASEALQALGLGGEGGGEEDGEEQENRGGSLTPPPPPQGQPPPLLPLPFPATPPRMRTPSPHRAWQQRNQGNQGGFHHNQQGNNQNFQRRQRRNSLDSSTHNSDQQYGGGNSGHQGRPRQRRGESPSGGGERGVRGGGGGGGGSFYYNQHQHHQFHPHPYYNIHNAPFQPHPNYHSLPRSGPLPLPPDMLIGVGPPPAGWGFTTPPRMRRQFSAPDLKNNKENNVM</sequence>
<feature type="region of interest" description="Disordered" evidence="9">
    <location>
        <begin position="824"/>
        <end position="854"/>
    </location>
</feature>